<dbReference type="InterPro" id="IPR018604">
    <property type="entry name" value="YycI-like"/>
</dbReference>
<gene>
    <name evidence="3" type="ORF">JZO67_003250</name>
</gene>
<keyword evidence="1" id="KW-0472">Membrane</keyword>
<evidence type="ECO:0000313" key="3">
    <source>
        <dbReference type="EMBL" id="MEO1771271.1"/>
    </source>
</evidence>
<proteinExistence type="predicted"/>
<keyword evidence="1" id="KW-1133">Transmembrane helix</keyword>
<protein>
    <recommendedName>
        <fullName evidence="2">Regulatory protein YycH-like domain-containing protein</fullName>
    </recommendedName>
</protein>
<comment type="caution">
    <text evidence="3">The sequence shown here is derived from an EMBL/GenBank/DDBJ whole genome shotgun (WGS) entry which is preliminary data.</text>
</comment>
<dbReference type="EMBL" id="JAFREL020000002">
    <property type="protein sequence ID" value="MEO1771271.1"/>
    <property type="molecule type" value="Genomic_DNA"/>
</dbReference>
<organism evidence="3 4">
    <name type="scientific">Candidatus Enterococcus ferrettii</name>
    <dbReference type="NCBI Taxonomy" id="2815324"/>
    <lineage>
        <taxon>Bacteria</taxon>
        <taxon>Bacillati</taxon>
        <taxon>Bacillota</taxon>
        <taxon>Bacilli</taxon>
        <taxon>Lactobacillales</taxon>
        <taxon>Enterococcaceae</taxon>
        <taxon>Enterococcus</taxon>
    </lineage>
</organism>
<name>A0ABV0ERK0_9ENTE</name>
<evidence type="ECO:0000256" key="1">
    <source>
        <dbReference type="SAM" id="Phobius"/>
    </source>
</evidence>
<sequence>MDFRKIEWIFFIAFFGINIFLFSIYWSGRHEQSLVTNSDQREDISQRLQNDDIHYKGTISDQHFEGYYLSAEQDDLFGLLDEEVNASVRSSSYVSDKVLTSTPLENIKFDLKETKKSFNEVMRDPQFILAGDQYMYVSSISKKDDEGSKIVGAQSYEDIPFIDETSRVTLSVEASSDETSHITGYTQTLLKDIEPLREKMSLYSEKEILNTLYINNNIPPGSTIQEIYLGYFRTLEVREKNVYVPVWFVRIENADKVVQIEKVNAISNQVISNNSVSKVENP</sequence>
<reference evidence="3 4" key="2">
    <citation type="submission" date="2024-02" db="EMBL/GenBank/DDBJ databases">
        <title>The Genome Sequence of Enterococcus sp. DIV0159.</title>
        <authorList>
            <person name="Earl A."/>
            <person name="Manson A."/>
            <person name="Gilmore M."/>
            <person name="Sanders J."/>
            <person name="Shea T."/>
            <person name="Howe W."/>
            <person name="Livny J."/>
            <person name="Cuomo C."/>
            <person name="Neafsey D."/>
            <person name="Birren B."/>
        </authorList>
    </citation>
    <scope>NUCLEOTIDE SEQUENCE [LARGE SCALE GENOMIC DNA]</scope>
    <source>
        <strain evidence="3 4">665A</strain>
    </source>
</reference>
<reference evidence="3 4" key="1">
    <citation type="submission" date="2021-03" db="EMBL/GenBank/DDBJ databases">
        <authorList>
            <person name="Gilmore M.S."/>
            <person name="Schwartzman J."/>
            <person name="Van Tyne D."/>
            <person name="Martin M."/>
            <person name="Earl A.M."/>
            <person name="Manson A.L."/>
            <person name="Straub T."/>
            <person name="Salamzade R."/>
            <person name="Saavedra J."/>
            <person name="Lebreton F."/>
            <person name="Prichula J."/>
            <person name="Schaufler K."/>
            <person name="Gaca A."/>
            <person name="Sgardioli B."/>
            <person name="Wagenaar J."/>
            <person name="Strong T."/>
        </authorList>
    </citation>
    <scope>NUCLEOTIDE SEQUENCE [LARGE SCALE GENOMIC DNA]</scope>
    <source>
        <strain evidence="3 4">665A</strain>
    </source>
</reference>
<dbReference type="Proteomes" id="UP000664357">
    <property type="component" value="Unassembled WGS sequence"/>
</dbReference>
<keyword evidence="4" id="KW-1185">Reference proteome</keyword>
<keyword evidence="1" id="KW-0812">Transmembrane</keyword>
<evidence type="ECO:0000313" key="4">
    <source>
        <dbReference type="Proteomes" id="UP000664357"/>
    </source>
</evidence>
<dbReference type="RefSeq" id="WP_207704345.1">
    <property type="nucleotide sequence ID" value="NZ_JAFREL020000002.1"/>
</dbReference>
<dbReference type="Gene3D" id="2.40.128.690">
    <property type="entry name" value="YycH protein, domain 3-like"/>
    <property type="match status" value="1"/>
</dbReference>
<feature type="transmembrane region" description="Helical" evidence="1">
    <location>
        <begin position="7"/>
        <end position="26"/>
    </location>
</feature>
<accession>A0ABV0ERK0</accession>
<feature type="domain" description="Regulatory protein YycH-like" evidence="2">
    <location>
        <begin position="34"/>
        <end position="266"/>
    </location>
</feature>
<dbReference type="Pfam" id="PF09648">
    <property type="entry name" value="YycI"/>
    <property type="match status" value="1"/>
</dbReference>
<evidence type="ECO:0000259" key="2">
    <source>
        <dbReference type="Pfam" id="PF09648"/>
    </source>
</evidence>